<dbReference type="RefSeq" id="WP_138087944.1">
    <property type="nucleotide sequence ID" value="NZ_VAUV01000016.1"/>
</dbReference>
<keyword evidence="1" id="KW-0812">Transmembrane</keyword>
<sequence>MKSLVVVFCALVVLGLTGHAAEEVPREEPQTPAVDARLPGVVLSEGISQITGTAVSPLLGMSAVGAWKYFNTPADQRHLLPWYCHHWVWGSFAVVLALCFTKDVLGAAVPALVKKPLDFVELFEDKLSALVVSGAFVPLIASTMAKLETGAPADGAAVFSGGMGYATVPMLAMLDGYWAKFALFLPLCLGGFLVVWLACHSINVIIAMSPFGLVDIALKLFKAGLLLLITAAAFISPFLGLLVCVPLIVVAFFISGWTFRLTVFGTVIGLDVLSRRKADSKEVRDGRGVLAFNARAMAKAPVRSLGRVCKEADGSLRFEYRPWLVMPKCEVVLDGPVNGIERGVLFPSMMCWQADGRARRELVLLPRYGNCVPQVAARYGLEKVTDSLLVRGFNSAKQRWSDVMAFVTGKPRLAESQMG</sequence>
<feature type="chain" id="PRO_5024457009" evidence="2">
    <location>
        <begin position="21"/>
        <end position="419"/>
    </location>
</feature>
<dbReference type="Proteomes" id="UP000306196">
    <property type="component" value="Unassembled WGS sequence"/>
</dbReference>
<evidence type="ECO:0000313" key="3">
    <source>
        <dbReference type="EMBL" id="TLD69023.1"/>
    </source>
</evidence>
<organism evidence="3 4">
    <name type="scientific">Phragmitibacter flavus</name>
    <dbReference type="NCBI Taxonomy" id="2576071"/>
    <lineage>
        <taxon>Bacteria</taxon>
        <taxon>Pseudomonadati</taxon>
        <taxon>Verrucomicrobiota</taxon>
        <taxon>Verrucomicrobiia</taxon>
        <taxon>Verrucomicrobiales</taxon>
        <taxon>Verrucomicrobiaceae</taxon>
        <taxon>Phragmitibacter</taxon>
    </lineage>
</organism>
<feature type="transmembrane region" description="Helical" evidence="1">
    <location>
        <begin position="127"/>
        <end position="145"/>
    </location>
</feature>
<accession>A0A5R8K9N8</accession>
<feature type="transmembrane region" description="Helical" evidence="1">
    <location>
        <begin position="157"/>
        <end position="178"/>
    </location>
</feature>
<reference evidence="3 4" key="1">
    <citation type="submission" date="2019-05" db="EMBL/GenBank/DDBJ databases">
        <title>Verrucobacter flavum gen. nov., sp. nov. a new member of the family Verrucomicrobiaceae.</title>
        <authorList>
            <person name="Szuroczki S."/>
            <person name="Abbaszade G."/>
            <person name="Szabo A."/>
            <person name="Felfoldi T."/>
            <person name="Schumann P."/>
            <person name="Boka K."/>
            <person name="Keki Z."/>
            <person name="Toumi M."/>
            <person name="Toth E."/>
        </authorList>
    </citation>
    <scope>NUCLEOTIDE SEQUENCE [LARGE SCALE GENOMIC DNA]</scope>
    <source>
        <strain evidence="3 4">MG-N-17</strain>
    </source>
</reference>
<keyword evidence="1" id="KW-0472">Membrane</keyword>
<feature type="transmembrane region" description="Helical" evidence="1">
    <location>
        <begin position="225"/>
        <end position="251"/>
    </location>
</feature>
<evidence type="ECO:0000256" key="2">
    <source>
        <dbReference type="SAM" id="SignalP"/>
    </source>
</evidence>
<evidence type="ECO:0000313" key="4">
    <source>
        <dbReference type="Proteomes" id="UP000306196"/>
    </source>
</evidence>
<dbReference type="EMBL" id="VAUV01000016">
    <property type="protein sequence ID" value="TLD69023.1"/>
    <property type="molecule type" value="Genomic_DNA"/>
</dbReference>
<evidence type="ECO:0000256" key="1">
    <source>
        <dbReference type="SAM" id="Phobius"/>
    </source>
</evidence>
<feature type="signal peptide" evidence="2">
    <location>
        <begin position="1"/>
        <end position="20"/>
    </location>
</feature>
<name>A0A5R8K9N8_9BACT</name>
<proteinExistence type="predicted"/>
<keyword evidence="2" id="KW-0732">Signal</keyword>
<comment type="caution">
    <text evidence="3">The sequence shown here is derived from an EMBL/GenBank/DDBJ whole genome shotgun (WGS) entry which is preliminary data.</text>
</comment>
<keyword evidence="4" id="KW-1185">Reference proteome</keyword>
<feature type="transmembrane region" description="Helical" evidence="1">
    <location>
        <begin position="184"/>
        <end position="213"/>
    </location>
</feature>
<feature type="transmembrane region" description="Helical" evidence="1">
    <location>
        <begin position="87"/>
        <end position="107"/>
    </location>
</feature>
<dbReference type="AlphaFoldDB" id="A0A5R8K9N8"/>
<feature type="transmembrane region" description="Helical" evidence="1">
    <location>
        <begin position="257"/>
        <end position="274"/>
    </location>
</feature>
<protein>
    <submittedName>
        <fullName evidence="3">Uncharacterized protein</fullName>
    </submittedName>
</protein>
<dbReference type="OrthoDB" id="181223at2"/>
<keyword evidence="1" id="KW-1133">Transmembrane helix</keyword>
<gene>
    <name evidence="3" type="ORF">FEM03_19330</name>
</gene>